<name>A0A8G1ZCS1_9SPHN</name>
<comment type="caution">
    <text evidence="2">The sequence shown here is derived from an EMBL/GenBank/DDBJ whole genome shotgun (WGS) entry which is preliminary data.</text>
</comment>
<dbReference type="PROSITE" id="PS50846">
    <property type="entry name" value="HMA_2"/>
    <property type="match status" value="1"/>
</dbReference>
<dbReference type="EMBL" id="SEOO01000051">
    <property type="protein sequence ID" value="RYM07077.1"/>
    <property type="molecule type" value="Genomic_DNA"/>
</dbReference>
<evidence type="ECO:0000259" key="1">
    <source>
        <dbReference type="PROSITE" id="PS50846"/>
    </source>
</evidence>
<proteinExistence type="predicted"/>
<gene>
    <name evidence="2" type="ORF">EWH12_19380</name>
</gene>
<dbReference type="SUPFAM" id="SSF55008">
    <property type="entry name" value="HMA, heavy metal-associated domain"/>
    <property type="match status" value="1"/>
</dbReference>
<dbReference type="InterPro" id="IPR036163">
    <property type="entry name" value="HMA_dom_sf"/>
</dbReference>
<organism evidence="2 3">
    <name type="scientific">Sphingobium cupriresistens</name>
    <dbReference type="NCBI Taxonomy" id="1132417"/>
    <lineage>
        <taxon>Bacteria</taxon>
        <taxon>Pseudomonadati</taxon>
        <taxon>Pseudomonadota</taxon>
        <taxon>Alphaproteobacteria</taxon>
        <taxon>Sphingomonadales</taxon>
        <taxon>Sphingomonadaceae</taxon>
        <taxon>Sphingobium</taxon>
    </lineage>
</organism>
<accession>A0A8G1ZCS1</accession>
<dbReference type="OrthoDB" id="9801832at2"/>
<dbReference type="CDD" id="cd00371">
    <property type="entry name" value="HMA"/>
    <property type="match status" value="1"/>
</dbReference>
<dbReference type="Proteomes" id="UP000291572">
    <property type="component" value="Unassembled WGS sequence"/>
</dbReference>
<dbReference type="Gene3D" id="3.30.70.100">
    <property type="match status" value="1"/>
</dbReference>
<protein>
    <submittedName>
        <fullName evidence="2">Heavy-metal-associated domain-containing protein</fullName>
    </submittedName>
</protein>
<evidence type="ECO:0000313" key="2">
    <source>
        <dbReference type="EMBL" id="RYM07077.1"/>
    </source>
</evidence>
<evidence type="ECO:0000313" key="3">
    <source>
        <dbReference type="Proteomes" id="UP000291572"/>
    </source>
</evidence>
<dbReference type="Pfam" id="PF00403">
    <property type="entry name" value="HMA"/>
    <property type="match status" value="1"/>
</dbReference>
<sequence>MMSRSIEGSTQSEETLSTMENGMETLDANMLLFSVKGMTCGSCAAHIERAVREVPGVVDVSVDRPTNQVRIKTSSDTGQADIFVRAIALAGYVAKRVAP</sequence>
<dbReference type="InterPro" id="IPR006121">
    <property type="entry name" value="HMA_dom"/>
</dbReference>
<dbReference type="AlphaFoldDB" id="A0A8G1ZCS1"/>
<reference evidence="2 3" key="1">
    <citation type="submission" date="2019-02" db="EMBL/GenBank/DDBJ databases">
        <authorList>
            <person name="Feng G."/>
        </authorList>
    </citation>
    <scope>NUCLEOTIDE SEQUENCE [LARGE SCALE GENOMIC DNA]</scope>
    <source>
        <strain evidence="2 3">CCTCC AB 2011146</strain>
    </source>
</reference>
<feature type="domain" description="HMA" evidence="1">
    <location>
        <begin position="29"/>
        <end position="95"/>
    </location>
</feature>
<dbReference type="GO" id="GO:0046872">
    <property type="term" value="F:metal ion binding"/>
    <property type="evidence" value="ECO:0007669"/>
    <property type="project" value="InterPro"/>
</dbReference>